<name>A0A3Q0JED0_DIACI</name>
<proteinExistence type="predicted"/>
<dbReference type="RefSeq" id="XP_026686852.1">
    <property type="nucleotide sequence ID" value="XM_026831051.1"/>
</dbReference>
<feature type="chain" id="PRO_5018048156" evidence="1">
    <location>
        <begin position="22"/>
        <end position="253"/>
    </location>
</feature>
<organism evidence="2 3">
    <name type="scientific">Diaphorina citri</name>
    <name type="common">Asian citrus psyllid</name>
    <dbReference type="NCBI Taxonomy" id="121845"/>
    <lineage>
        <taxon>Eukaryota</taxon>
        <taxon>Metazoa</taxon>
        <taxon>Ecdysozoa</taxon>
        <taxon>Arthropoda</taxon>
        <taxon>Hexapoda</taxon>
        <taxon>Insecta</taxon>
        <taxon>Pterygota</taxon>
        <taxon>Neoptera</taxon>
        <taxon>Paraneoptera</taxon>
        <taxon>Hemiptera</taxon>
        <taxon>Sternorrhyncha</taxon>
        <taxon>Psylloidea</taxon>
        <taxon>Psyllidae</taxon>
        <taxon>Diaphorininae</taxon>
        <taxon>Diaphorina</taxon>
    </lineage>
</organism>
<gene>
    <name evidence="3" type="primary">LOC103519596</name>
</gene>
<keyword evidence="1" id="KW-0732">Signal</keyword>
<evidence type="ECO:0000256" key="1">
    <source>
        <dbReference type="SAM" id="SignalP"/>
    </source>
</evidence>
<feature type="signal peptide" evidence="1">
    <location>
        <begin position="1"/>
        <end position="21"/>
    </location>
</feature>
<sequence>MSSFLVVCLVVGVAQWGYVATQGDDCRWTGCEQNDWATKGCEHLGMQEQEDRRTPCDGGNKYLCCPRKEEEKAKCWWTSCQHDDWIITGCEQYERVETNKKTCKDTNYHKYQCCPQGVQPDDKPAAEPTTPAVPPGCRWTGCEHNDWAQKGCEHLGMQEKEDRRTPCDGGNKYLCCPRKEEEKSQCWWTSCQHDDWIITGCEQYQRVEVNKEECGKEHWPCRQGLLGSIPVKNVIGPFWTTKDHGHFSSLSSP</sequence>
<evidence type="ECO:0000313" key="3">
    <source>
        <dbReference type="RefSeq" id="XP_026686852.1"/>
    </source>
</evidence>
<dbReference type="AlphaFoldDB" id="A0A3Q0JED0"/>
<evidence type="ECO:0000313" key="2">
    <source>
        <dbReference type="Proteomes" id="UP000079169"/>
    </source>
</evidence>
<accession>A0A3Q0JED0</accession>
<dbReference type="Proteomes" id="UP000079169">
    <property type="component" value="Unplaced"/>
</dbReference>
<reference evidence="3" key="1">
    <citation type="submission" date="2025-08" db="UniProtKB">
        <authorList>
            <consortium name="RefSeq"/>
        </authorList>
    </citation>
    <scope>IDENTIFICATION</scope>
</reference>
<dbReference type="KEGG" id="dci:103519596"/>
<keyword evidence="2" id="KW-1185">Reference proteome</keyword>
<protein>
    <submittedName>
        <fullName evidence="3">Uncharacterized protein LOC103519596</fullName>
    </submittedName>
</protein>
<dbReference type="GeneID" id="103519596"/>
<dbReference type="PaxDb" id="121845-A0A3Q0JED0"/>